<sequence length="156" mass="16786">MRVLNTAATALAALMIVAMAGVTAAEVIARFFFDVSFELADELGGYLLVASVFLGLGPALASGSLLRVEMVEQRLPAAVRRALDLLFHLGALAVSAIALYWIWRQVESSFRRETVSASWLEVPLWLPQAVMPLGLALLILTLLIGLARLLRRGAAA</sequence>
<evidence type="ECO:0000256" key="4">
    <source>
        <dbReference type="ARBA" id="ARBA00022519"/>
    </source>
</evidence>
<dbReference type="GO" id="GO:0015740">
    <property type="term" value="P:C4-dicarboxylate transport"/>
    <property type="evidence" value="ECO:0007669"/>
    <property type="project" value="TreeGrafter"/>
</dbReference>
<keyword evidence="12" id="KW-1185">Reference proteome</keyword>
<gene>
    <name evidence="11" type="ORF">H7965_19025</name>
</gene>
<evidence type="ECO:0000313" key="12">
    <source>
        <dbReference type="Proteomes" id="UP000600101"/>
    </source>
</evidence>
<feature type="transmembrane region" description="Helical" evidence="9">
    <location>
        <begin position="129"/>
        <end position="150"/>
    </location>
</feature>
<evidence type="ECO:0000256" key="8">
    <source>
        <dbReference type="ARBA" id="ARBA00038436"/>
    </source>
</evidence>
<dbReference type="Pfam" id="PF04290">
    <property type="entry name" value="DctQ"/>
    <property type="match status" value="1"/>
</dbReference>
<evidence type="ECO:0000256" key="3">
    <source>
        <dbReference type="ARBA" id="ARBA00022475"/>
    </source>
</evidence>
<dbReference type="GO" id="GO:0005886">
    <property type="term" value="C:plasma membrane"/>
    <property type="evidence" value="ECO:0007669"/>
    <property type="project" value="UniProtKB-SubCell"/>
</dbReference>
<accession>A0A9X0R0R3</accession>
<dbReference type="AlphaFoldDB" id="A0A9X0R0R3"/>
<comment type="similarity">
    <text evidence="8 9">Belongs to the TRAP transporter small permease family.</text>
</comment>
<comment type="caution">
    <text evidence="11">The sequence shown here is derived from an EMBL/GenBank/DDBJ whole genome shotgun (WGS) entry which is preliminary data.</text>
</comment>
<dbReference type="EMBL" id="JACOMF010000028">
    <property type="protein sequence ID" value="MBC4017405.1"/>
    <property type="molecule type" value="Genomic_DNA"/>
</dbReference>
<organism evidence="11 12">
    <name type="scientific">Siccirubricoccus deserti</name>
    <dbReference type="NCBI Taxonomy" id="2013562"/>
    <lineage>
        <taxon>Bacteria</taxon>
        <taxon>Pseudomonadati</taxon>
        <taxon>Pseudomonadota</taxon>
        <taxon>Alphaproteobacteria</taxon>
        <taxon>Acetobacterales</taxon>
        <taxon>Roseomonadaceae</taxon>
        <taxon>Siccirubricoccus</taxon>
    </lineage>
</organism>
<dbReference type="PANTHER" id="PTHR35011:SF10">
    <property type="entry name" value="TRAP TRANSPORTER SMALL PERMEASE PROTEIN"/>
    <property type="match status" value="1"/>
</dbReference>
<name>A0A9X0R0R3_9PROT</name>
<keyword evidence="6 9" id="KW-1133">Transmembrane helix</keyword>
<dbReference type="PANTHER" id="PTHR35011">
    <property type="entry name" value="2,3-DIKETO-L-GULONATE TRAP TRANSPORTER SMALL PERMEASE PROTEIN YIAM"/>
    <property type="match status" value="1"/>
</dbReference>
<evidence type="ECO:0000256" key="6">
    <source>
        <dbReference type="ARBA" id="ARBA00022989"/>
    </source>
</evidence>
<comment type="subcellular location">
    <subcellularLocation>
        <location evidence="1 9">Cell inner membrane</location>
        <topology evidence="1 9">Multi-pass membrane protein</topology>
    </subcellularLocation>
</comment>
<proteinExistence type="inferred from homology"/>
<feature type="transmembrane region" description="Helical" evidence="9">
    <location>
        <begin position="82"/>
        <end position="103"/>
    </location>
</feature>
<evidence type="ECO:0000313" key="11">
    <source>
        <dbReference type="EMBL" id="MBC4017405.1"/>
    </source>
</evidence>
<evidence type="ECO:0000256" key="7">
    <source>
        <dbReference type="ARBA" id="ARBA00023136"/>
    </source>
</evidence>
<keyword evidence="4 9" id="KW-0997">Cell inner membrane</keyword>
<comment type="caution">
    <text evidence="9">Lacks conserved residue(s) required for the propagation of feature annotation.</text>
</comment>
<keyword evidence="3" id="KW-1003">Cell membrane</keyword>
<dbReference type="GO" id="GO:0022857">
    <property type="term" value="F:transmembrane transporter activity"/>
    <property type="evidence" value="ECO:0007669"/>
    <property type="project" value="UniProtKB-UniRule"/>
</dbReference>
<comment type="subunit">
    <text evidence="9">The complex comprises the extracytoplasmic solute receptor protein and the two transmembrane proteins.</text>
</comment>
<keyword evidence="7 9" id="KW-0472">Membrane</keyword>
<keyword evidence="2 9" id="KW-0813">Transport</keyword>
<evidence type="ECO:0000256" key="5">
    <source>
        <dbReference type="ARBA" id="ARBA00022692"/>
    </source>
</evidence>
<dbReference type="InterPro" id="IPR007387">
    <property type="entry name" value="TRAP_DctQ"/>
</dbReference>
<dbReference type="Proteomes" id="UP000600101">
    <property type="component" value="Unassembled WGS sequence"/>
</dbReference>
<feature type="transmembrane region" description="Helical" evidence="9">
    <location>
        <begin position="43"/>
        <end position="61"/>
    </location>
</feature>
<evidence type="ECO:0000256" key="1">
    <source>
        <dbReference type="ARBA" id="ARBA00004429"/>
    </source>
</evidence>
<dbReference type="InterPro" id="IPR055348">
    <property type="entry name" value="DctQ"/>
</dbReference>
<reference evidence="11" key="1">
    <citation type="submission" date="2020-08" db="EMBL/GenBank/DDBJ databases">
        <authorList>
            <person name="Hu Y."/>
            <person name="Nguyen S.V."/>
            <person name="Li F."/>
            <person name="Fanning S."/>
        </authorList>
    </citation>
    <scope>NUCLEOTIDE SEQUENCE</scope>
    <source>
        <strain evidence="11">SYSU D8009</strain>
    </source>
</reference>
<evidence type="ECO:0000256" key="2">
    <source>
        <dbReference type="ARBA" id="ARBA00022448"/>
    </source>
</evidence>
<dbReference type="RefSeq" id="WP_186772168.1">
    <property type="nucleotide sequence ID" value="NZ_JACOMF010000028.1"/>
</dbReference>
<comment type="function">
    <text evidence="9">Part of the tripartite ATP-independent periplasmic (TRAP) transport system.</text>
</comment>
<keyword evidence="5 9" id="KW-0812">Transmembrane</keyword>
<evidence type="ECO:0000259" key="10">
    <source>
        <dbReference type="Pfam" id="PF04290"/>
    </source>
</evidence>
<feature type="domain" description="Tripartite ATP-independent periplasmic transporters DctQ component" evidence="10">
    <location>
        <begin position="19"/>
        <end position="152"/>
    </location>
</feature>
<evidence type="ECO:0000256" key="9">
    <source>
        <dbReference type="RuleBase" id="RU369079"/>
    </source>
</evidence>
<protein>
    <recommendedName>
        <fullName evidence="9">TRAP transporter small permease protein</fullName>
    </recommendedName>
</protein>